<dbReference type="FunCoup" id="A0A7N2L0L6">
    <property type="interactions" value="221"/>
</dbReference>
<dbReference type="InterPro" id="IPR039615">
    <property type="entry name" value="PKS"/>
</dbReference>
<dbReference type="AlphaFoldDB" id="A0A7N2L0L6"/>
<feature type="region of interest" description="Disordered" evidence="1">
    <location>
        <begin position="456"/>
        <end position="480"/>
    </location>
</feature>
<reference evidence="3" key="1">
    <citation type="journal article" date="2016" name="G3 (Bethesda)">
        <title>First Draft Assembly and Annotation of the Genome of a California Endemic Oak Quercus lobata Nee (Fagaceae).</title>
        <authorList>
            <person name="Sork V.L."/>
            <person name="Fitz-Gibbon S.T."/>
            <person name="Puiu D."/>
            <person name="Crepeau M."/>
            <person name="Gugger P.F."/>
            <person name="Sherman R."/>
            <person name="Stevens K."/>
            <person name="Langley C.H."/>
            <person name="Pellegrini M."/>
            <person name="Salzberg S.L."/>
        </authorList>
    </citation>
    <scope>NUCLEOTIDE SEQUENCE [LARGE SCALE GENOMIC DNA]</scope>
    <source>
        <strain evidence="3">cv. SW786</strain>
    </source>
</reference>
<dbReference type="PANTHER" id="PTHR33781">
    <property type="entry name" value="PROTEIN PHYTOCHROME KINASE SUBSTRATE 1-RELATED"/>
    <property type="match status" value="1"/>
</dbReference>
<organism evidence="2 3">
    <name type="scientific">Quercus lobata</name>
    <name type="common">Valley oak</name>
    <dbReference type="NCBI Taxonomy" id="97700"/>
    <lineage>
        <taxon>Eukaryota</taxon>
        <taxon>Viridiplantae</taxon>
        <taxon>Streptophyta</taxon>
        <taxon>Embryophyta</taxon>
        <taxon>Tracheophyta</taxon>
        <taxon>Spermatophyta</taxon>
        <taxon>Magnoliopsida</taxon>
        <taxon>eudicotyledons</taxon>
        <taxon>Gunneridae</taxon>
        <taxon>Pentapetalae</taxon>
        <taxon>rosids</taxon>
        <taxon>fabids</taxon>
        <taxon>Fagales</taxon>
        <taxon>Fagaceae</taxon>
        <taxon>Quercus</taxon>
    </lineage>
</organism>
<evidence type="ECO:0000256" key="1">
    <source>
        <dbReference type="SAM" id="MobiDB-lite"/>
    </source>
</evidence>
<feature type="region of interest" description="Disordered" evidence="1">
    <location>
        <begin position="192"/>
        <end position="225"/>
    </location>
</feature>
<dbReference type="OMA" id="VNVGPQP"/>
<dbReference type="Gramene" id="QL02p091854:mrna">
    <property type="protein sequence ID" value="QL02p091854:mrna:CDS:1"/>
    <property type="gene ID" value="QL02p091854"/>
</dbReference>
<dbReference type="InParanoid" id="A0A7N2L0L6"/>
<reference evidence="2" key="2">
    <citation type="submission" date="2021-01" db="UniProtKB">
        <authorList>
            <consortium name="EnsemblPlants"/>
        </authorList>
    </citation>
    <scope>IDENTIFICATION</scope>
</reference>
<proteinExistence type="predicted"/>
<dbReference type="EnsemblPlants" id="QL02p091854:mrna">
    <property type="protein sequence ID" value="QL02p091854:mrna:CDS:1"/>
    <property type="gene ID" value="QL02p091854"/>
</dbReference>
<keyword evidence="3" id="KW-1185">Reference proteome</keyword>
<dbReference type="GO" id="GO:0009638">
    <property type="term" value="P:phototropism"/>
    <property type="evidence" value="ECO:0007669"/>
    <property type="project" value="InterPro"/>
</dbReference>
<accession>A0A7N2L0L6</accession>
<feature type="compositionally biased region" description="Polar residues" evidence="1">
    <location>
        <begin position="205"/>
        <end position="215"/>
    </location>
</feature>
<feature type="region of interest" description="Disordered" evidence="1">
    <location>
        <begin position="1"/>
        <end position="20"/>
    </location>
</feature>
<sequence length="480" mass="52345">MMEKATVMETSNGSLSQKTYSSRDEDLSVCSYNRPDKAVNSGDHAVDGCTIVDEIGIFDARKYFNESSNIEAEKVSYYSRVSPVKNVNAMNLERNSERSDLSAAPRRFSSASSSVDGNINARNYMARAAATPTASSEASWNSKTGLLSNPPCAIPVSMRNAQKKTSSRWLFCRKCPCTGKKSVQVQEKAHLPAPTPSSLHKHCHSSSTSAMNPKRQTPHKTRSDNMWVNTPSFFPLQMQGQHSVVRASGKPFINTDHSANNFTFPILNPSSSSSSSLKARLPARHESSSISTIQTISKSFTLATSPNKSSIMIDDEEVASDASSDLFEIESFSTTKTTKHRDSQDEIVNAKGSNNYLLYSTRREEPNEIAVAPTDVEWYEASEASIDWSVTTAEGMSVAASELADDDTTIIRCNQKSSKQRSSSSSSSNMNGLSLSSSCQCEKAVSVGPKPVKCLSSTSNSNRRTQQQQGWSASISKVYI</sequence>
<dbReference type="PANTHER" id="PTHR33781:SF1">
    <property type="entry name" value="PROTEIN PHYTOCHROME KINASE SUBSTRATE 4"/>
    <property type="match status" value="1"/>
</dbReference>
<evidence type="ECO:0000313" key="3">
    <source>
        <dbReference type="Proteomes" id="UP000594261"/>
    </source>
</evidence>
<name>A0A7N2L0L6_QUELO</name>
<feature type="compositionally biased region" description="Polar residues" evidence="1">
    <location>
        <begin position="8"/>
        <end position="20"/>
    </location>
</feature>
<protein>
    <submittedName>
        <fullName evidence="2">Uncharacterized protein</fullName>
    </submittedName>
</protein>
<evidence type="ECO:0000313" key="2">
    <source>
        <dbReference type="EnsemblPlants" id="QL02p091854:mrna:CDS:1"/>
    </source>
</evidence>
<dbReference type="Proteomes" id="UP000594261">
    <property type="component" value="Chromosome 2"/>
</dbReference>